<name>A0A368Y8B8_9BURK</name>
<feature type="domain" description="G" evidence="2">
    <location>
        <begin position="17"/>
        <end position="161"/>
    </location>
</feature>
<dbReference type="PANTHER" id="PTHR42714:SF7">
    <property type="entry name" value="G DOMAIN-CONTAINING PROTEIN"/>
    <property type="match status" value="1"/>
</dbReference>
<protein>
    <submittedName>
        <fullName evidence="3">Small GTP-binding protein</fullName>
    </submittedName>
</protein>
<dbReference type="CDD" id="cd00882">
    <property type="entry name" value="Ras_like_GTPase"/>
    <property type="match status" value="1"/>
</dbReference>
<dbReference type="Pfam" id="PF01926">
    <property type="entry name" value="MMR_HSR1"/>
    <property type="match status" value="1"/>
</dbReference>
<evidence type="ECO:0000313" key="4">
    <source>
        <dbReference type="Proteomes" id="UP000252884"/>
    </source>
</evidence>
<sequence length="474" mass="51113">MTLPIPGAQAADDALAIAVVGHTNAGKTSLLRTLTRKRRFGEVSDRPGTTRHVEVVELRIDGRPALRFFDTPGLEDSVALWDFLQGADADAGMDRPARVRAFLQGPEARGSFEQEAKVLRKMLEVDAAFYVIDSREPVLPKHRAEIEILNSCARPVMPVLNFVRDPASRLADWQAVLAGAGLHAQVRFDAVAPFVGAEQHLYQDLATLLPGQRARLQHVGQHLQQEAGGRRDAASRAIADLLLRLAALRRGIGEVVYAEPAARARAEQDFQQLAVGLVRGCAERLLEIHGFSEDDARLAALPWQDGRWDSDLFHPEALRQAGRRLGMGAAVGASVGVIADLAVGGLSLGAGAALGGALGSIVSQGWRQIGGKLLNQLSGVRELTLDNALLFLVALQLVGLARQLDRRGHAALAQLEQGAAPDAALDPPLRRVVQAVQPARSRPDWEKPGSTSDRRRRVQDEAAALLRPLLEPTD</sequence>
<dbReference type="InterPro" id="IPR027417">
    <property type="entry name" value="P-loop_NTPase"/>
</dbReference>
<dbReference type="RefSeq" id="WP_114466563.1">
    <property type="nucleotide sequence ID" value="NZ_QPJK01000001.1"/>
</dbReference>
<dbReference type="EMBL" id="QPJK01000001">
    <property type="protein sequence ID" value="RCW76511.1"/>
    <property type="molecule type" value="Genomic_DNA"/>
</dbReference>
<dbReference type="GO" id="GO:0030488">
    <property type="term" value="P:tRNA methylation"/>
    <property type="evidence" value="ECO:0007669"/>
    <property type="project" value="TreeGrafter"/>
</dbReference>
<dbReference type="InterPro" id="IPR005225">
    <property type="entry name" value="Small_GTP-bd"/>
</dbReference>
<reference evidence="3 4" key="1">
    <citation type="submission" date="2018-07" db="EMBL/GenBank/DDBJ databases">
        <title>Genomic Encyclopedia of Type Strains, Phase IV (KMG-IV): sequencing the most valuable type-strain genomes for metagenomic binning, comparative biology and taxonomic classification.</title>
        <authorList>
            <person name="Goeker M."/>
        </authorList>
    </citation>
    <scope>NUCLEOTIDE SEQUENCE [LARGE SCALE GENOMIC DNA]</scope>
    <source>
        <strain evidence="3 4">DSM 21634</strain>
    </source>
</reference>
<dbReference type="GO" id="GO:0002098">
    <property type="term" value="P:tRNA wobble uridine modification"/>
    <property type="evidence" value="ECO:0007669"/>
    <property type="project" value="TreeGrafter"/>
</dbReference>
<dbReference type="InterPro" id="IPR021871">
    <property type="entry name" value="DUF3482"/>
</dbReference>
<dbReference type="Gene3D" id="3.40.50.300">
    <property type="entry name" value="P-loop containing nucleotide triphosphate hydrolases"/>
    <property type="match status" value="1"/>
</dbReference>
<dbReference type="SUPFAM" id="SSF52540">
    <property type="entry name" value="P-loop containing nucleoside triphosphate hydrolases"/>
    <property type="match status" value="1"/>
</dbReference>
<evidence type="ECO:0000259" key="2">
    <source>
        <dbReference type="Pfam" id="PF01926"/>
    </source>
</evidence>
<organism evidence="3 4">
    <name type="scientific">Pseudorhodoferax soli</name>
    <dbReference type="NCBI Taxonomy" id="545864"/>
    <lineage>
        <taxon>Bacteria</taxon>
        <taxon>Pseudomonadati</taxon>
        <taxon>Pseudomonadota</taxon>
        <taxon>Betaproteobacteria</taxon>
        <taxon>Burkholderiales</taxon>
        <taxon>Comamonadaceae</taxon>
    </lineage>
</organism>
<proteinExistence type="predicted"/>
<accession>A0A368Y8B8</accession>
<dbReference type="PANTHER" id="PTHR42714">
    <property type="entry name" value="TRNA MODIFICATION GTPASE GTPBP3"/>
    <property type="match status" value="1"/>
</dbReference>
<dbReference type="NCBIfam" id="TIGR00231">
    <property type="entry name" value="small_GTP"/>
    <property type="match status" value="1"/>
</dbReference>
<dbReference type="GO" id="GO:0005525">
    <property type="term" value="F:GTP binding"/>
    <property type="evidence" value="ECO:0007669"/>
    <property type="project" value="InterPro"/>
</dbReference>
<dbReference type="Pfam" id="PF11981">
    <property type="entry name" value="DUF3482"/>
    <property type="match status" value="1"/>
</dbReference>
<dbReference type="AlphaFoldDB" id="A0A368Y8B8"/>
<comment type="caution">
    <text evidence="3">The sequence shown here is derived from an EMBL/GenBank/DDBJ whole genome shotgun (WGS) entry which is preliminary data.</text>
</comment>
<gene>
    <name evidence="3" type="ORF">DES41_1011117</name>
</gene>
<dbReference type="GO" id="GO:0005829">
    <property type="term" value="C:cytosol"/>
    <property type="evidence" value="ECO:0007669"/>
    <property type="project" value="TreeGrafter"/>
</dbReference>
<keyword evidence="4" id="KW-1185">Reference proteome</keyword>
<dbReference type="OrthoDB" id="5406017at2"/>
<evidence type="ECO:0000256" key="1">
    <source>
        <dbReference type="SAM" id="MobiDB-lite"/>
    </source>
</evidence>
<dbReference type="Proteomes" id="UP000252884">
    <property type="component" value="Unassembled WGS sequence"/>
</dbReference>
<feature type="region of interest" description="Disordered" evidence="1">
    <location>
        <begin position="436"/>
        <end position="458"/>
    </location>
</feature>
<dbReference type="InterPro" id="IPR006073">
    <property type="entry name" value="GTP-bd"/>
</dbReference>
<evidence type="ECO:0000313" key="3">
    <source>
        <dbReference type="EMBL" id="RCW76511.1"/>
    </source>
</evidence>